<reference evidence="2 3" key="1">
    <citation type="submission" date="2017-07" db="EMBL/GenBank/DDBJ databases">
        <title>Annotated genome sequence of Bacterioplanes sanyensis isolated from Red Sea.</title>
        <authorList>
            <person name="Rehman Z.U."/>
        </authorList>
    </citation>
    <scope>NUCLEOTIDE SEQUENCE [LARGE SCALE GENOMIC DNA]</scope>
    <source>
        <strain evidence="2 3">NV9</strain>
    </source>
</reference>
<dbReference type="InterPro" id="IPR022442">
    <property type="entry name" value="SO_2930-like_dom"/>
</dbReference>
<dbReference type="InterPro" id="IPR011050">
    <property type="entry name" value="Pectin_lyase_fold/virulence"/>
</dbReference>
<dbReference type="SUPFAM" id="SSF51126">
    <property type="entry name" value="Pectin lyase-like"/>
    <property type="match status" value="1"/>
</dbReference>
<dbReference type="AlphaFoldDB" id="A0A222FMZ1"/>
<evidence type="ECO:0000313" key="3">
    <source>
        <dbReference type="Proteomes" id="UP000202440"/>
    </source>
</evidence>
<dbReference type="NCBIfam" id="TIGR03805">
    <property type="entry name" value="beta_helix_1"/>
    <property type="match status" value="1"/>
</dbReference>
<dbReference type="Proteomes" id="UP000202440">
    <property type="component" value="Chromosome"/>
</dbReference>
<evidence type="ECO:0000313" key="2">
    <source>
        <dbReference type="EMBL" id="ASP39936.1"/>
    </source>
</evidence>
<organism evidence="2 3">
    <name type="scientific">Bacterioplanes sanyensis</name>
    <dbReference type="NCBI Taxonomy" id="1249553"/>
    <lineage>
        <taxon>Bacteria</taxon>
        <taxon>Pseudomonadati</taxon>
        <taxon>Pseudomonadota</taxon>
        <taxon>Gammaproteobacteria</taxon>
        <taxon>Oceanospirillales</taxon>
        <taxon>Oceanospirillaceae</taxon>
        <taxon>Bacterioplanes</taxon>
    </lineage>
</organism>
<name>A0A222FMZ1_9GAMM</name>
<dbReference type="OrthoDB" id="338827at2"/>
<evidence type="ECO:0000259" key="1">
    <source>
        <dbReference type="Pfam" id="PF13229"/>
    </source>
</evidence>
<protein>
    <recommendedName>
        <fullName evidence="1">Right handed beta helix domain-containing protein</fullName>
    </recommendedName>
</protein>
<dbReference type="EMBL" id="CP022530">
    <property type="protein sequence ID" value="ASP39936.1"/>
    <property type="molecule type" value="Genomic_DNA"/>
</dbReference>
<dbReference type="Pfam" id="PF13229">
    <property type="entry name" value="Beta_helix"/>
    <property type="match status" value="1"/>
</dbReference>
<keyword evidence="3" id="KW-1185">Reference proteome</keyword>
<dbReference type="Gene3D" id="2.160.20.10">
    <property type="entry name" value="Single-stranded right-handed beta-helix, Pectin lyase-like"/>
    <property type="match status" value="1"/>
</dbReference>
<feature type="domain" description="Right handed beta helix" evidence="1">
    <location>
        <begin position="147"/>
        <end position="278"/>
    </location>
</feature>
<dbReference type="InterPro" id="IPR006626">
    <property type="entry name" value="PbH1"/>
</dbReference>
<dbReference type="RefSeq" id="WP_094061110.1">
    <property type="nucleotide sequence ID" value="NZ_CP022530.1"/>
</dbReference>
<dbReference type="InterPro" id="IPR012334">
    <property type="entry name" value="Pectin_lyas_fold"/>
</dbReference>
<dbReference type="SMART" id="SM00710">
    <property type="entry name" value="PbH1"/>
    <property type="match status" value="7"/>
</dbReference>
<dbReference type="InterPro" id="IPR039448">
    <property type="entry name" value="Beta_helix"/>
</dbReference>
<proteinExistence type="predicted"/>
<sequence>MKPTLQRNWLARNSSSNASFHSRVLSKRSLALVIAAASLAMSGCGSDDDDDNDAVTAELNKAFNCSASDTSGQRVVCIGSADDLTDSKVQDDLIAALATAQSGDTFVLPQGRYNFTSTIEFNGLVDNTVVSHLTFRGAGMDKTIIDVSGASADGFLFNNTDHLIFEDFGVYESNNNALKVTKSNGVIMRRVAAVWETDYQSTNGAYGLYPVETSNVLIEDSYVKGSADAGIYVGQSDKIVVRNNVAEKNVAGIEIENSTLADVYGNRAVGNTGGVLVFDLPIGNGKYGSGVRVFDNHIEANNAPNFANVGDFAGGVHIVPPGTGVIILSTSDVEIYNNVIKDHQTTAIALTSYLLPDDQVASAPNADVGGLDGNDATPAVNSYGDIHPYANALLDGWSPLVRNIHIRDNAISVAAGIDNPQGSLIEDIVKGYQLFHAFYPDITAGQTTVPHILYDGIGELLTNTPNPGGAGETILQAVTGGINQVAAALDANGLESDGRQINMALFTTYNGDGVCQQNNGIDDQTLFAASVFETTPGAHTFDDSGSPQAKIQQYGMDTTMVGRVMSDPNGVMGCPATPFDGTPVTVTFDQQSYGCTTDDSDSSSCAL</sequence>
<dbReference type="KEGG" id="bsan:CHH28_15210"/>
<accession>A0A222FMZ1</accession>
<gene>
    <name evidence="2" type="ORF">CHH28_15210</name>
</gene>